<protein>
    <submittedName>
        <fullName evidence="1">Uncharacterized protein</fullName>
    </submittedName>
</protein>
<gene>
    <name evidence="1" type="ORF">C0Q70_14597</name>
</gene>
<comment type="caution">
    <text evidence="1">The sequence shown here is derived from an EMBL/GenBank/DDBJ whole genome shotgun (WGS) entry which is preliminary data.</text>
</comment>
<dbReference type="EMBL" id="PZQS01000009">
    <property type="protein sequence ID" value="PVD24127.1"/>
    <property type="molecule type" value="Genomic_DNA"/>
</dbReference>
<organism evidence="1 2">
    <name type="scientific">Pomacea canaliculata</name>
    <name type="common">Golden apple snail</name>
    <dbReference type="NCBI Taxonomy" id="400727"/>
    <lineage>
        <taxon>Eukaryota</taxon>
        <taxon>Metazoa</taxon>
        <taxon>Spiralia</taxon>
        <taxon>Lophotrochozoa</taxon>
        <taxon>Mollusca</taxon>
        <taxon>Gastropoda</taxon>
        <taxon>Caenogastropoda</taxon>
        <taxon>Architaenioglossa</taxon>
        <taxon>Ampullarioidea</taxon>
        <taxon>Ampullariidae</taxon>
        <taxon>Pomacea</taxon>
    </lineage>
</organism>
<accession>A0A2T7NSH3</accession>
<name>A0A2T7NSH3_POMCA</name>
<proteinExistence type="predicted"/>
<evidence type="ECO:0000313" key="1">
    <source>
        <dbReference type="EMBL" id="PVD24127.1"/>
    </source>
</evidence>
<dbReference type="Proteomes" id="UP000245119">
    <property type="component" value="Linkage Group LG9"/>
</dbReference>
<evidence type="ECO:0000313" key="2">
    <source>
        <dbReference type="Proteomes" id="UP000245119"/>
    </source>
</evidence>
<dbReference type="AlphaFoldDB" id="A0A2T7NSH3"/>
<reference evidence="1 2" key="1">
    <citation type="submission" date="2018-04" db="EMBL/GenBank/DDBJ databases">
        <title>The genome of golden apple snail Pomacea canaliculata provides insight into stress tolerance and invasive adaptation.</title>
        <authorList>
            <person name="Liu C."/>
            <person name="Liu B."/>
            <person name="Ren Y."/>
            <person name="Zhang Y."/>
            <person name="Wang H."/>
            <person name="Li S."/>
            <person name="Jiang F."/>
            <person name="Yin L."/>
            <person name="Zhang G."/>
            <person name="Qian W."/>
            <person name="Fan W."/>
        </authorList>
    </citation>
    <scope>NUCLEOTIDE SEQUENCE [LARGE SCALE GENOMIC DNA]</scope>
    <source>
        <strain evidence="1">SZHN2017</strain>
        <tissue evidence="1">Muscle</tissue>
    </source>
</reference>
<keyword evidence="2" id="KW-1185">Reference proteome</keyword>
<sequence length="104" mass="11155">MNVTKAMWQDGVTLLTVIADDHRPTGAENSFWVQAPDSHQNQGSMRVHRCDETVEGKIVNPAVDILGSPPENIFALALTSLPFVDSLLISGLLALMASCATPPL</sequence>